<dbReference type="CDD" id="cd00342">
    <property type="entry name" value="gram_neg_porins"/>
    <property type="match status" value="1"/>
</dbReference>
<accession>A0ABQ1HW34</accession>
<dbReference type="Gene3D" id="2.40.160.10">
    <property type="entry name" value="Porin"/>
    <property type="match status" value="1"/>
</dbReference>
<dbReference type="Proteomes" id="UP000651977">
    <property type="component" value="Unassembled WGS sequence"/>
</dbReference>
<evidence type="ECO:0000256" key="1">
    <source>
        <dbReference type="ARBA" id="ARBA00004571"/>
    </source>
</evidence>
<sequence>MINLDIGSGTLKKTILAIAIPALFATGTTQALEIYNDGENAFSVGGRIHLMVESANNDGERDLRSEDNSSRINLNFSRVLSEDLVARATLEYGLVNSNGNSDSPFFNRLGFVAFDHADYGSFSYGKQWSTYYTVTGVTDVFWAYGGSAMGVYDNGDKVGTARANDALQYNGSFNNVNISAQYQFADEDEGRDYSYSGALSYDFDFGLNIGATYHQMKRTEDEKLAVENDGDAKLTALAASYVQGPIYTAVTYGEFKNQVQFDGATGVSDKAIGHEGIFAYTLDMGLQLYTGWNYQEDKTSEADLKTALVGAMYDWNDIIMYTEYQDKTTKSIAGAKTDDNRLAVGIRYNF</sequence>
<dbReference type="EMBL" id="BMDY01000002">
    <property type="protein sequence ID" value="GGA94394.1"/>
    <property type="molecule type" value="Genomic_DNA"/>
</dbReference>
<dbReference type="InterPro" id="IPR023614">
    <property type="entry name" value="Porin_dom_sf"/>
</dbReference>
<comment type="caution">
    <text evidence="6">The sequence shown here is derived from an EMBL/GenBank/DDBJ whole genome shotgun (WGS) entry which is preliminary data.</text>
</comment>
<dbReference type="InterPro" id="IPR033900">
    <property type="entry name" value="Gram_neg_porin_domain"/>
</dbReference>
<organism evidence="6 7">
    <name type="scientific">Agarivorans gilvus</name>
    <dbReference type="NCBI Taxonomy" id="680279"/>
    <lineage>
        <taxon>Bacteria</taxon>
        <taxon>Pseudomonadati</taxon>
        <taxon>Pseudomonadota</taxon>
        <taxon>Gammaproteobacteria</taxon>
        <taxon>Alteromonadales</taxon>
        <taxon>Alteromonadaceae</taxon>
        <taxon>Agarivorans</taxon>
    </lineage>
</organism>
<evidence type="ECO:0000256" key="3">
    <source>
        <dbReference type="ARBA" id="ARBA00022729"/>
    </source>
</evidence>
<gene>
    <name evidence="6" type="ORF">GCM10007414_03850</name>
</gene>
<feature type="domain" description="Porin" evidence="5">
    <location>
        <begin position="24"/>
        <end position="330"/>
    </location>
</feature>
<evidence type="ECO:0000256" key="2">
    <source>
        <dbReference type="ARBA" id="ARBA00007539"/>
    </source>
</evidence>
<comment type="subcellular location">
    <subcellularLocation>
        <location evidence="1">Cell outer membrane</location>
        <topology evidence="1">Multi-pass membrane protein</topology>
    </subcellularLocation>
</comment>
<dbReference type="PRINTS" id="PR00183">
    <property type="entry name" value="ECOLIPORIN"/>
</dbReference>
<evidence type="ECO:0000313" key="7">
    <source>
        <dbReference type="Proteomes" id="UP000651977"/>
    </source>
</evidence>
<protein>
    <submittedName>
        <fullName evidence="6">Porin</fullName>
    </submittedName>
</protein>
<proteinExistence type="inferred from homology"/>
<comment type="similarity">
    <text evidence="2">Belongs to the Gram-negative porin family.</text>
</comment>
<dbReference type="Pfam" id="PF13609">
    <property type="entry name" value="Porin_4"/>
    <property type="match status" value="1"/>
</dbReference>
<evidence type="ECO:0000313" key="6">
    <source>
        <dbReference type="EMBL" id="GGA94394.1"/>
    </source>
</evidence>
<keyword evidence="4" id="KW-0472">Membrane</keyword>
<dbReference type="InterPro" id="IPR001897">
    <property type="entry name" value="Porin_gammaproteobac"/>
</dbReference>
<dbReference type="RefSeq" id="WP_055731417.1">
    <property type="nucleotide sequence ID" value="NZ_BMDY01000002.1"/>
</dbReference>
<keyword evidence="3" id="KW-0732">Signal</keyword>
<evidence type="ECO:0000259" key="5">
    <source>
        <dbReference type="Pfam" id="PF13609"/>
    </source>
</evidence>
<dbReference type="SUPFAM" id="SSF56935">
    <property type="entry name" value="Porins"/>
    <property type="match status" value="1"/>
</dbReference>
<dbReference type="InterPro" id="IPR050298">
    <property type="entry name" value="Gram-neg_bact_OMP"/>
</dbReference>
<dbReference type="PANTHER" id="PTHR34501">
    <property type="entry name" value="PROTEIN YDDL-RELATED"/>
    <property type="match status" value="1"/>
</dbReference>
<dbReference type="PANTHER" id="PTHR34501:SF2">
    <property type="entry name" value="OUTER MEMBRANE PORIN F-RELATED"/>
    <property type="match status" value="1"/>
</dbReference>
<reference evidence="7" key="1">
    <citation type="journal article" date="2019" name="Int. J. Syst. Evol. Microbiol.">
        <title>The Global Catalogue of Microorganisms (GCM) 10K type strain sequencing project: providing services to taxonomists for standard genome sequencing and annotation.</title>
        <authorList>
            <consortium name="The Broad Institute Genomics Platform"/>
            <consortium name="The Broad Institute Genome Sequencing Center for Infectious Disease"/>
            <person name="Wu L."/>
            <person name="Ma J."/>
        </authorList>
    </citation>
    <scope>NUCLEOTIDE SEQUENCE [LARGE SCALE GENOMIC DNA]</scope>
    <source>
        <strain evidence="7">CGMCC 1.10131</strain>
    </source>
</reference>
<evidence type="ECO:0000256" key="4">
    <source>
        <dbReference type="ARBA" id="ARBA00023136"/>
    </source>
</evidence>
<name>A0ABQ1HW34_9ALTE</name>
<keyword evidence="7" id="KW-1185">Reference proteome</keyword>